<sequence length="129" mass="14132">MGDDDKCNKAALAASQKQFAFIGIAVSTIATLTAIIAVPMLCMHMHSVHSGIQEELAFCRSKTTGLQAEFIKLEGVRSEALRAKRQYPELCCSCGIAVISQVRSSYDCDPLQRIMFSGEDDIKPFSIKQ</sequence>
<evidence type="ECO:0000259" key="3">
    <source>
        <dbReference type="SMART" id="SM01088"/>
    </source>
</evidence>
<keyword evidence="1" id="KW-0677">Repeat</keyword>
<evidence type="ECO:0000313" key="5">
    <source>
        <dbReference type="Proteomes" id="UP000230423"/>
    </source>
</evidence>
<feature type="non-terminal residue" evidence="4">
    <location>
        <position position="129"/>
    </location>
</feature>
<dbReference type="Pfam" id="PF01484">
    <property type="entry name" value="Col_cuticle_N"/>
    <property type="match status" value="1"/>
</dbReference>
<feature type="transmembrane region" description="Helical" evidence="2">
    <location>
        <begin position="20"/>
        <end position="42"/>
    </location>
</feature>
<dbReference type="GO" id="GO:0005581">
    <property type="term" value="C:collagen trimer"/>
    <property type="evidence" value="ECO:0007669"/>
    <property type="project" value="UniProtKB-KW"/>
</dbReference>
<proteinExistence type="predicted"/>
<dbReference type="AlphaFoldDB" id="A0A2G9TXE0"/>
<dbReference type="Proteomes" id="UP000230423">
    <property type="component" value="Unassembled WGS sequence"/>
</dbReference>
<dbReference type="OrthoDB" id="5867987at2759"/>
<evidence type="ECO:0000313" key="4">
    <source>
        <dbReference type="EMBL" id="PIO61920.1"/>
    </source>
</evidence>
<feature type="domain" description="Nematode cuticle collagen N-terminal" evidence="3">
    <location>
        <begin position="18"/>
        <end position="70"/>
    </location>
</feature>
<keyword evidence="2" id="KW-1133">Transmembrane helix</keyword>
<keyword evidence="2" id="KW-0812">Transmembrane</keyword>
<keyword evidence="2" id="KW-0472">Membrane</keyword>
<name>A0A2G9TXE0_TELCI</name>
<keyword evidence="4" id="KW-0176">Collagen</keyword>
<evidence type="ECO:0000256" key="2">
    <source>
        <dbReference type="SAM" id="Phobius"/>
    </source>
</evidence>
<dbReference type="GO" id="GO:0042302">
    <property type="term" value="F:structural constituent of cuticle"/>
    <property type="evidence" value="ECO:0007669"/>
    <property type="project" value="InterPro"/>
</dbReference>
<organism evidence="4 5">
    <name type="scientific">Teladorsagia circumcincta</name>
    <name type="common">Brown stomach worm</name>
    <name type="synonym">Ostertagia circumcincta</name>
    <dbReference type="NCBI Taxonomy" id="45464"/>
    <lineage>
        <taxon>Eukaryota</taxon>
        <taxon>Metazoa</taxon>
        <taxon>Ecdysozoa</taxon>
        <taxon>Nematoda</taxon>
        <taxon>Chromadorea</taxon>
        <taxon>Rhabditida</taxon>
        <taxon>Rhabditina</taxon>
        <taxon>Rhabditomorpha</taxon>
        <taxon>Strongyloidea</taxon>
        <taxon>Trichostrongylidae</taxon>
        <taxon>Teladorsagia</taxon>
    </lineage>
</organism>
<reference evidence="4 5" key="1">
    <citation type="submission" date="2015-09" db="EMBL/GenBank/DDBJ databases">
        <title>Draft genome of the parasitic nematode Teladorsagia circumcincta isolate WARC Sus (inbred).</title>
        <authorList>
            <person name="Mitreva M."/>
        </authorList>
    </citation>
    <scope>NUCLEOTIDE SEQUENCE [LARGE SCALE GENOMIC DNA]</scope>
    <source>
        <strain evidence="4 5">S</strain>
    </source>
</reference>
<evidence type="ECO:0000256" key="1">
    <source>
        <dbReference type="ARBA" id="ARBA00022737"/>
    </source>
</evidence>
<protein>
    <submittedName>
        <fullName evidence="4">Nematode cuticle collagen domain protein</fullName>
    </submittedName>
</protein>
<dbReference type="SMART" id="SM01088">
    <property type="entry name" value="Col_cuticle_N"/>
    <property type="match status" value="1"/>
</dbReference>
<dbReference type="InterPro" id="IPR002486">
    <property type="entry name" value="Col_cuticle_N"/>
</dbReference>
<accession>A0A2G9TXE0</accession>
<gene>
    <name evidence="4" type="ORF">TELCIR_16541</name>
</gene>
<dbReference type="EMBL" id="KZ352823">
    <property type="protein sequence ID" value="PIO61920.1"/>
    <property type="molecule type" value="Genomic_DNA"/>
</dbReference>
<keyword evidence="5" id="KW-1185">Reference proteome</keyword>